<dbReference type="Proteomes" id="UP000779507">
    <property type="component" value="Unassembled WGS sequence"/>
</dbReference>
<evidence type="ECO:0000313" key="1">
    <source>
        <dbReference type="EMBL" id="NRT20935.1"/>
    </source>
</evidence>
<evidence type="ECO:0000313" key="2">
    <source>
        <dbReference type="Proteomes" id="UP000779507"/>
    </source>
</evidence>
<evidence type="ECO:0008006" key="3">
    <source>
        <dbReference type="Google" id="ProtNLM"/>
    </source>
</evidence>
<keyword evidence="2" id="KW-1185">Reference proteome</keyword>
<dbReference type="EMBL" id="JABSNP010000022">
    <property type="protein sequence ID" value="NRT20935.1"/>
    <property type="molecule type" value="Genomic_DNA"/>
</dbReference>
<protein>
    <recommendedName>
        <fullName evidence="3">STAS/SEC14 domain-containing protein</fullName>
    </recommendedName>
</protein>
<sequence>MNPQLLQETPNVSIYLDCTNQWLFVDWRGDLTLTLVQDSCLAVARHFLHSPHTRVLNSNTGVTSMDHNVPAWLAKEFLPYLRLAGIKHVAWVYSPNLRVKCYTDAALYTLDAPVVNLFDDLESACAWLRGAQNFPDEPAPAMSSAVPNELGQRVGLFSAVLGYRDAARQRLAPPGRGPG</sequence>
<name>A0ABX2FUS2_9BACT</name>
<organism evidence="1 2">
    <name type="scientific">Hymenobacter caeli</name>
    <dbReference type="NCBI Taxonomy" id="2735894"/>
    <lineage>
        <taxon>Bacteria</taxon>
        <taxon>Pseudomonadati</taxon>
        <taxon>Bacteroidota</taxon>
        <taxon>Cytophagia</taxon>
        <taxon>Cytophagales</taxon>
        <taxon>Hymenobacteraceae</taxon>
        <taxon>Hymenobacter</taxon>
    </lineage>
</organism>
<proteinExistence type="predicted"/>
<reference evidence="1 2" key="1">
    <citation type="submission" date="2020-05" db="EMBL/GenBank/DDBJ databases">
        <title>Genomic Encyclopedia of Type Strains, Phase IV (KMG-V): Genome sequencing to study the core and pangenomes of soil and plant-associated prokaryotes.</title>
        <authorList>
            <person name="Whitman W."/>
        </authorList>
    </citation>
    <scope>NUCLEOTIDE SEQUENCE [LARGE SCALE GENOMIC DNA]</scope>
    <source>
        <strain evidence="1 2">9A</strain>
    </source>
</reference>
<gene>
    <name evidence="1" type="ORF">HNP98_003779</name>
</gene>
<comment type="caution">
    <text evidence="1">The sequence shown here is derived from an EMBL/GenBank/DDBJ whole genome shotgun (WGS) entry which is preliminary data.</text>
</comment>
<dbReference type="RefSeq" id="WP_173811696.1">
    <property type="nucleotide sequence ID" value="NZ_JABSNP010000022.1"/>
</dbReference>
<accession>A0ABX2FUS2</accession>